<keyword evidence="1" id="KW-0812">Transmembrane</keyword>
<sequence>MRRKFIARGIIHIADAAQMRITSSVKPRLSVWRLLIFPLLNLSVVLSDSLMFSLAIAIAQPQSGDVKDKNPVISRDSGEAKVKNPVISKEMARHSSRRRQIRLRQIRKVC</sequence>
<reference evidence="2 3" key="1">
    <citation type="submission" date="2019-06" db="EMBL/GenBank/DDBJ databases">
        <authorList>
            <person name="Yang Y."/>
        </authorList>
    </citation>
    <scope>NUCLEOTIDE SEQUENCE [LARGE SCALE GENOMIC DNA]</scope>
    <source>
        <strain evidence="2 3">BIT-26</strain>
    </source>
</reference>
<organism evidence="2 3">
    <name type="scientific">Mixta tenebrionis</name>
    <dbReference type="NCBI Taxonomy" id="2562439"/>
    <lineage>
        <taxon>Bacteria</taxon>
        <taxon>Pseudomonadati</taxon>
        <taxon>Pseudomonadota</taxon>
        <taxon>Gammaproteobacteria</taxon>
        <taxon>Enterobacterales</taxon>
        <taxon>Erwiniaceae</taxon>
        <taxon>Mixta</taxon>
    </lineage>
</organism>
<evidence type="ECO:0000256" key="1">
    <source>
        <dbReference type="SAM" id="Phobius"/>
    </source>
</evidence>
<dbReference type="AlphaFoldDB" id="A0A506V7C7"/>
<dbReference type="EMBL" id="VHQI01000007">
    <property type="protein sequence ID" value="TPW41751.1"/>
    <property type="molecule type" value="Genomic_DNA"/>
</dbReference>
<proteinExistence type="predicted"/>
<dbReference type="RefSeq" id="WP_141176688.1">
    <property type="nucleotide sequence ID" value="NZ_JBHUFX010000022.1"/>
</dbReference>
<keyword evidence="1" id="KW-0472">Membrane</keyword>
<gene>
    <name evidence="2" type="ORF">FKM52_13445</name>
</gene>
<name>A0A506V7C7_9GAMM</name>
<keyword evidence="3" id="KW-1185">Reference proteome</keyword>
<protein>
    <submittedName>
        <fullName evidence="2">Uncharacterized protein</fullName>
    </submittedName>
</protein>
<keyword evidence="1" id="KW-1133">Transmembrane helix</keyword>
<evidence type="ECO:0000313" key="3">
    <source>
        <dbReference type="Proteomes" id="UP000319523"/>
    </source>
</evidence>
<comment type="caution">
    <text evidence="2">The sequence shown here is derived from an EMBL/GenBank/DDBJ whole genome shotgun (WGS) entry which is preliminary data.</text>
</comment>
<accession>A0A506V7C7</accession>
<feature type="transmembrane region" description="Helical" evidence="1">
    <location>
        <begin position="34"/>
        <end position="59"/>
    </location>
</feature>
<dbReference type="Proteomes" id="UP000319523">
    <property type="component" value="Unassembled WGS sequence"/>
</dbReference>
<evidence type="ECO:0000313" key="2">
    <source>
        <dbReference type="EMBL" id="TPW41751.1"/>
    </source>
</evidence>